<feature type="non-terminal residue" evidence="2">
    <location>
        <position position="1"/>
    </location>
</feature>
<gene>
    <name evidence="2" type="ORF">SDJN03_06582</name>
</gene>
<evidence type="ECO:0000313" key="2">
    <source>
        <dbReference type="EMBL" id="KAG6601349.1"/>
    </source>
</evidence>
<protein>
    <submittedName>
        <fullName evidence="2">Uncharacterized protein</fullName>
    </submittedName>
</protein>
<organism evidence="2 3">
    <name type="scientific">Cucurbita argyrosperma subsp. sororia</name>
    <dbReference type="NCBI Taxonomy" id="37648"/>
    <lineage>
        <taxon>Eukaryota</taxon>
        <taxon>Viridiplantae</taxon>
        <taxon>Streptophyta</taxon>
        <taxon>Embryophyta</taxon>
        <taxon>Tracheophyta</taxon>
        <taxon>Spermatophyta</taxon>
        <taxon>Magnoliopsida</taxon>
        <taxon>eudicotyledons</taxon>
        <taxon>Gunneridae</taxon>
        <taxon>Pentapetalae</taxon>
        <taxon>rosids</taxon>
        <taxon>fabids</taxon>
        <taxon>Cucurbitales</taxon>
        <taxon>Cucurbitaceae</taxon>
        <taxon>Cucurbiteae</taxon>
        <taxon>Cucurbita</taxon>
    </lineage>
</organism>
<dbReference type="AlphaFoldDB" id="A0AAV6NTH3"/>
<sequence length="109" mass="12398">MIPLAAEGSKEQTIGGGGGDQFREKRKPWGQFEADFPVFKKETKRHSIKLLHLHWGTTTSNSVLLLTSGFDVTLNFNPSPTLLCTSFSLQAKRRKRNWVEEAQRRGKIR</sequence>
<name>A0AAV6NTH3_9ROSI</name>
<accession>A0AAV6NTH3</accession>
<evidence type="ECO:0000313" key="3">
    <source>
        <dbReference type="Proteomes" id="UP000685013"/>
    </source>
</evidence>
<keyword evidence="3" id="KW-1185">Reference proteome</keyword>
<dbReference type="Proteomes" id="UP000685013">
    <property type="component" value="Chromosome 4"/>
</dbReference>
<reference evidence="2 3" key="1">
    <citation type="journal article" date="2021" name="Hortic Res">
        <title>The domestication of Cucurbita argyrosperma as revealed by the genome of its wild relative.</title>
        <authorList>
            <person name="Barrera-Redondo J."/>
            <person name="Sanchez-de la Vega G."/>
            <person name="Aguirre-Liguori J.A."/>
            <person name="Castellanos-Morales G."/>
            <person name="Gutierrez-Guerrero Y.T."/>
            <person name="Aguirre-Dugua X."/>
            <person name="Aguirre-Planter E."/>
            <person name="Tenaillon M.I."/>
            <person name="Lira-Saade R."/>
            <person name="Eguiarte L.E."/>
        </authorList>
    </citation>
    <scope>NUCLEOTIDE SEQUENCE [LARGE SCALE GENOMIC DNA]</scope>
    <source>
        <strain evidence="2">JBR-2021</strain>
    </source>
</reference>
<proteinExistence type="predicted"/>
<feature type="region of interest" description="Disordered" evidence="1">
    <location>
        <begin position="1"/>
        <end position="26"/>
    </location>
</feature>
<dbReference type="EMBL" id="JAGKQH010000004">
    <property type="protein sequence ID" value="KAG6601349.1"/>
    <property type="molecule type" value="Genomic_DNA"/>
</dbReference>
<evidence type="ECO:0000256" key="1">
    <source>
        <dbReference type="SAM" id="MobiDB-lite"/>
    </source>
</evidence>
<comment type="caution">
    <text evidence="2">The sequence shown here is derived from an EMBL/GenBank/DDBJ whole genome shotgun (WGS) entry which is preliminary data.</text>
</comment>